<feature type="signal peptide" evidence="1">
    <location>
        <begin position="1"/>
        <end position="25"/>
    </location>
</feature>
<evidence type="ECO:0000313" key="3">
    <source>
        <dbReference type="Proteomes" id="UP000237381"/>
    </source>
</evidence>
<proteinExistence type="predicted"/>
<dbReference type="AlphaFoldDB" id="A0A2S4MAF6"/>
<dbReference type="Proteomes" id="UP000237381">
    <property type="component" value="Unassembled WGS sequence"/>
</dbReference>
<reference evidence="2 3" key="1">
    <citation type="submission" date="2018-01" db="EMBL/GenBank/DDBJ databases">
        <title>Genomic Encyclopedia of Type Strains, Phase III (KMG-III): the genomes of soil and plant-associated and newly described type strains.</title>
        <authorList>
            <person name="Whitman W."/>
        </authorList>
    </citation>
    <scope>NUCLEOTIDE SEQUENCE [LARGE SCALE GENOMIC DNA]</scope>
    <source>
        <strain evidence="2 3">JCM 18070</strain>
    </source>
</reference>
<accession>A0A2S4MAF6</accession>
<comment type="caution">
    <text evidence="2">The sequence shown here is derived from an EMBL/GenBank/DDBJ whole genome shotgun (WGS) entry which is preliminary data.</text>
</comment>
<dbReference type="OrthoDB" id="8997932at2"/>
<dbReference type="RefSeq" id="WP_146055279.1">
    <property type="nucleotide sequence ID" value="NZ_PQGA01000006.1"/>
</dbReference>
<feature type="chain" id="PRO_5015552848" evidence="1">
    <location>
        <begin position="26"/>
        <end position="172"/>
    </location>
</feature>
<protein>
    <submittedName>
        <fullName evidence="2">Uncharacterized protein</fullName>
    </submittedName>
</protein>
<evidence type="ECO:0000256" key="1">
    <source>
        <dbReference type="SAM" id="SignalP"/>
    </source>
</evidence>
<dbReference type="EMBL" id="PQGA01000006">
    <property type="protein sequence ID" value="POR51631.1"/>
    <property type="molecule type" value="Genomic_DNA"/>
</dbReference>
<organism evidence="2 3">
    <name type="scientific">Paraburkholderia eburnea</name>
    <dbReference type="NCBI Taxonomy" id="1189126"/>
    <lineage>
        <taxon>Bacteria</taxon>
        <taxon>Pseudomonadati</taxon>
        <taxon>Pseudomonadota</taxon>
        <taxon>Betaproteobacteria</taxon>
        <taxon>Burkholderiales</taxon>
        <taxon>Burkholderiaceae</taxon>
        <taxon>Paraburkholderia</taxon>
    </lineage>
</organism>
<name>A0A2S4MAF6_9BURK</name>
<sequence>MNSRANLLAMAAILIVRGGISLAHAGEHDSLCAENETVYFSCKIEHSQNYASICAKDNMSSDSGYVQYRFGRNRDAAFKFPDAKVPPNDLFHIQIINHFRDGIGKHVIFKNGAYTYVVSNAVQPPEIGIFRDGKLVTTKSCEFDGGFSSISNRADYGIKQGEKSQLDTFDGS</sequence>
<keyword evidence="3" id="KW-1185">Reference proteome</keyword>
<gene>
    <name evidence="2" type="ORF">B0G62_106165</name>
</gene>
<keyword evidence="1" id="KW-0732">Signal</keyword>
<evidence type="ECO:0000313" key="2">
    <source>
        <dbReference type="EMBL" id="POR51631.1"/>
    </source>
</evidence>